<evidence type="ECO:0000313" key="1">
    <source>
        <dbReference type="EMBL" id="TNV81873.1"/>
    </source>
</evidence>
<sequence>MKKTIPCFSHILESLRNRLSWWLILKVLPQFLIHYQSIVLKLGQLYLDGNKNSLSSQTLEGEFLLLGERDAQAPHLGLLLLVAGDHSG</sequence>
<comment type="caution">
    <text evidence="1">The sequence shown here is derived from an EMBL/GenBank/DDBJ whole genome shotgun (WGS) entry which is preliminary data.</text>
</comment>
<gene>
    <name evidence="1" type="ORF">FGO68_gene17711</name>
</gene>
<reference evidence="1" key="1">
    <citation type="submission" date="2019-06" db="EMBL/GenBank/DDBJ databases">
        <authorList>
            <person name="Zheng W."/>
        </authorList>
    </citation>
    <scope>NUCLEOTIDE SEQUENCE</scope>
    <source>
        <strain evidence="1">QDHG01</strain>
    </source>
</reference>
<organism evidence="1 2">
    <name type="scientific">Halteria grandinella</name>
    <dbReference type="NCBI Taxonomy" id="5974"/>
    <lineage>
        <taxon>Eukaryota</taxon>
        <taxon>Sar</taxon>
        <taxon>Alveolata</taxon>
        <taxon>Ciliophora</taxon>
        <taxon>Intramacronucleata</taxon>
        <taxon>Spirotrichea</taxon>
        <taxon>Stichotrichia</taxon>
        <taxon>Sporadotrichida</taxon>
        <taxon>Halteriidae</taxon>
        <taxon>Halteria</taxon>
    </lineage>
</organism>
<proteinExistence type="predicted"/>
<dbReference type="Proteomes" id="UP000785679">
    <property type="component" value="Unassembled WGS sequence"/>
</dbReference>
<protein>
    <submittedName>
        <fullName evidence="1">Uncharacterized protein</fullName>
    </submittedName>
</protein>
<keyword evidence="2" id="KW-1185">Reference proteome</keyword>
<evidence type="ECO:0000313" key="2">
    <source>
        <dbReference type="Proteomes" id="UP000785679"/>
    </source>
</evidence>
<accession>A0A8J8T596</accession>
<name>A0A8J8T596_HALGN</name>
<dbReference type="AlphaFoldDB" id="A0A8J8T596"/>
<dbReference type="EMBL" id="RRYP01005623">
    <property type="protein sequence ID" value="TNV81873.1"/>
    <property type="molecule type" value="Genomic_DNA"/>
</dbReference>